<gene>
    <name evidence="1" type="ORF">MAPG_11317</name>
</gene>
<dbReference type="Proteomes" id="UP000011715">
    <property type="component" value="Unassembled WGS sequence"/>
</dbReference>
<keyword evidence="3" id="KW-1185">Reference proteome</keyword>
<proteinExistence type="predicted"/>
<dbReference type="InterPro" id="IPR006740">
    <property type="entry name" value="DUF604"/>
</dbReference>
<dbReference type="OrthoDB" id="414175at2759"/>
<dbReference type="AlphaFoldDB" id="A0A0C4EEY5"/>
<reference evidence="1" key="3">
    <citation type="submission" date="2011-03" db="EMBL/GenBank/DDBJ databases">
        <title>Annotation of Magnaporthe poae ATCC 64411.</title>
        <authorList>
            <person name="Ma L.-J."/>
            <person name="Dead R."/>
            <person name="Young S.K."/>
            <person name="Zeng Q."/>
            <person name="Gargeya S."/>
            <person name="Fitzgerald M."/>
            <person name="Haas B."/>
            <person name="Abouelleil A."/>
            <person name="Alvarado L."/>
            <person name="Arachchi H.M."/>
            <person name="Berlin A."/>
            <person name="Brown A."/>
            <person name="Chapman S.B."/>
            <person name="Chen Z."/>
            <person name="Dunbar C."/>
            <person name="Freedman E."/>
            <person name="Gearin G."/>
            <person name="Gellesch M."/>
            <person name="Goldberg J."/>
            <person name="Griggs A."/>
            <person name="Gujja S."/>
            <person name="Heiman D."/>
            <person name="Howarth C."/>
            <person name="Larson L."/>
            <person name="Lui A."/>
            <person name="MacDonald P.J.P."/>
            <person name="Mehta T."/>
            <person name="Montmayeur A."/>
            <person name="Murphy C."/>
            <person name="Neiman D."/>
            <person name="Pearson M."/>
            <person name="Priest M."/>
            <person name="Roberts A."/>
            <person name="Saif S."/>
            <person name="Shea T."/>
            <person name="Shenoy N."/>
            <person name="Sisk P."/>
            <person name="Stolte C."/>
            <person name="Sykes S."/>
            <person name="Yandava C."/>
            <person name="Wortman J."/>
            <person name="Nusbaum C."/>
            <person name="Birren B."/>
        </authorList>
    </citation>
    <scope>NUCLEOTIDE SEQUENCE</scope>
    <source>
        <strain evidence="1">ATCC 64411</strain>
    </source>
</reference>
<name>A0A0C4EEY5_MAGP6</name>
<sequence length="499" mass="55263">MLVSFRSQRLLPLAAFLVFGVLLLILKAPRFRTSPFRYPFQTGPGSLFPVLTPAQVGAAGGCDSDIAPLSSLGLSEEILYTRRCIKPVFDDAPHPLSRGAVGEIQQPLIDTQVAVNLSSPCFHEGTLPSCAPIALRVPPPYPKRTYPHLIFGISTTYNRLRESLPVFSHWLSASGALLVAVVVDADDAPEGKSKTPRDLQALERLYQDSDMRLHCVKTRNSSLTVDQNHFTVILDMLEAVTPQTKWLGLLDDDTFFPSLYNLDRALSLHNAEESTWLGALSEDLEAVRNWGIMAFGGAGVFLSVPLARELAPHVDDCLASARRSTGDVILADCVFGRTHTKLTTVEGLHQHDLMGDMAGFYESGPRPLLSVHHWKSWYREPVDRMAAVADVCGDCFLQRWRFGADTLLANGYSIARYIDGLDGIDLSRTEVTWVSPDGSNDNFAWSLGPFRDRVPDGHKKTYKVLDAVRGGGRLRQLYVYRGNQELGEKDEVVELVWMP</sequence>
<evidence type="ECO:0000313" key="1">
    <source>
        <dbReference type="EMBL" id="KLU92371.1"/>
    </source>
</evidence>
<dbReference type="EMBL" id="ADBL01002786">
    <property type="status" value="NOT_ANNOTATED_CDS"/>
    <property type="molecule type" value="Genomic_DNA"/>
</dbReference>
<dbReference type="EnsemblFungi" id="MAPG_11317T0">
    <property type="protein sequence ID" value="MAPG_11317T0"/>
    <property type="gene ID" value="MAPG_11317"/>
</dbReference>
<dbReference type="Gene3D" id="3.90.550.50">
    <property type="match status" value="1"/>
</dbReference>
<evidence type="ECO:0000313" key="3">
    <source>
        <dbReference type="Proteomes" id="UP000011715"/>
    </source>
</evidence>
<evidence type="ECO:0000313" key="2">
    <source>
        <dbReference type="EnsemblFungi" id="MAPG_11317T0"/>
    </source>
</evidence>
<reference evidence="3" key="1">
    <citation type="submission" date="2010-05" db="EMBL/GenBank/DDBJ databases">
        <title>The genome sequence of Magnaporthe poae strain ATCC 64411.</title>
        <authorList>
            <person name="Ma L.-J."/>
            <person name="Dead R."/>
            <person name="Young S."/>
            <person name="Zeng Q."/>
            <person name="Koehrsen M."/>
            <person name="Alvarado L."/>
            <person name="Berlin A."/>
            <person name="Chapman S.B."/>
            <person name="Chen Z."/>
            <person name="Freedman E."/>
            <person name="Gellesch M."/>
            <person name="Goldberg J."/>
            <person name="Griggs A."/>
            <person name="Gujja S."/>
            <person name="Heilman E.R."/>
            <person name="Heiman D."/>
            <person name="Hepburn T."/>
            <person name="Howarth C."/>
            <person name="Jen D."/>
            <person name="Larson L."/>
            <person name="Mehta T."/>
            <person name="Neiman D."/>
            <person name="Pearson M."/>
            <person name="Roberts A."/>
            <person name="Saif S."/>
            <person name="Shea T."/>
            <person name="Shenoy N."/>
            <person name="Sisk P."/>
            <person name="Stolte C."/>
            <person name="Sykes S."/>
            <person name="Walk T."/>
            <person name="White J."/>
            <person name="Yandava C."/>
            <person name="Haas B."/>
            <person name="Nusbaum C."/>
            <person name="Birren B."/>
        </authorList>
    </citation>
    <scope>NUCLEOTIDE SEQUENCE [LARGE SCALE GENOMIC DNA]</scope>
    <source>
        <strain evidence="3">ATCC 64411 / 73-15</strain>
    </source>
</reference>
<dbReference type="OMA" id="LCGDSCL"/>
<organism evidence="2 3">
    <name type="scientific">Magnaporthiopsis poae (strain ATCC 64411 / 73-15)</name>
    <name type="common">Kentucky bluegrass fungus</name>
    <name type="synonym">Magnaporthe poae</name>
    <dbReference type="NCBI Taxonomy" id="644358"/>
    <lineage>
        <taxon>Eukaryota</taxon>
        <taxon>Fungi</taxon>
        <taxon>Dikarya</taxon>
        <taxon>Ascomycota</taxon>
        <taxon>Pezizomycotina</taxon>
        <taxon>Sordariomycetes</taxon>
        <taxon>Sordariomycetidae</taxon>
        <taxon>Magnaporthales</taxon>
        <taxon>Magnaporthaceae</taxon>
        <taxon>Magnaporthiopsis</taxon>
    </lineage>
</organism>
<reference evidence="2" key="5">
    <citation type="submission" date="2015-06" db="UniProtKB">
        <authorList>
            <consortium name="EnsemblFungi"/>
        </authorList>
    </citation>
    <scope>IDENTIFICATION</scope>
    <source>
        <strain evidence="2">ATCC 64411</strain>
    </source>
</reference>
<reference evidence="1" key="2">
    <citation type="submission" date="2010-05" db="EMBL/GenBank/DDBJ databases">
        <title>The Genome Sequence of Magnaporthe poae strain ATCC 64411.</title>
        <authorList>
            <consortium name="The Broad Institute Genome Sequencing Platform"/>
            <consortium name="Broad Institute Genome Sequencing Center for Infectious Disease"/>
            <person name="Ma L.-J."/>
            <person name="Dead R."/>
            <person name="Young S."/>
            <person name="Zeng Q."/>
            <person name="Koehrsen M."/>
            <person name="Alvarado L."/>
            <person name="Berlin A."/>
            <person name="Chapman S.B."/>
            <person name="Chen Z."/>
            <person name="Freedman E."/>
            <person name="Gellesch M."/>
            <person name="Goldberg J."/>
            <person name="Griggs A."/>
            <person name="Gujja S."/>
            <person name="Heilman E.R."/>
            <person name="Heiman D."/>
            <person name="Hepburn T."/>
            <person name="Howarth C."/>
            <person name="Jen D."/>
            <person name="Larson L."/>
            <person name="Mehta T."/>
            <person name="Neiman D."/>
            <person name="Pearson M."/>
            <person name="Roberts A."/>
            <person name="Saif S."/>
            <person name="Shea T."/>
            <person name="Shenoy N."/>
            <person name="Sisk P."/>
            <person name="Stolte C."/>
            <person name="Sykes S."/>
            <person name="Walk T."/>
            <person name="White J."/>
            <person name="Yandava C."/>
            <person name="Haas B."/>
            <person name="Nusbaum C."/>
            <person name="Birren B."/>
        </authorList>
    </citation>
    <scope>NUCLEOTIDE SEQUENCE</scope>
    <source>
        <strain evidence="1">ATCC 64411</strain>
    </source>
</reference>
<reference evidence="2" key="4">
    <citation type="journal article" date="2015" name="G3 (Bethesda)">
        <title>Genome sequences of three phytopathogenic species of the Magnaporthaceae family of fungi.</title>
        <authorList>
            <person name="Okagaki L.H."/>
            <person name="Nunes C.C."/>
            <person name="Sailsbery J."/>
            <person name="Clay B."/>
            <person name="Brown D."/>
            <person name="John T."/>
            <person name="Oh Y."/>
            <person name="Young N."/>
            <person name="Fitzgerald M."/>
            <person name="Haas B.J."/>
            <person name="Zeng Q."/>
            <person name="Young S."/>
            <person name="Adiconis X."/>
            <person name="Fan L."/>
            <person name="Levin J.Z."/>
            <person name="Mitchell T.K."/>
            <person name="Okubara P.A."/>
            <person name="Farman M.L."/>
            <person name="Kohn L.M."/>
            <person name="Birren B."/>
            <person name="Ma L.-J."/>
            <person name="Dean R.A."/>
        </authorList>
    </citation>
    <scope>NUCLEOTIDE SEQUENCE</scope>
    <source>
        <strain evidence="2">ATCC 64411 / 73-15</strain>
    </source>
</reference>
<dbReference type="VEuPathDB" id="FungiDB:MAPG_11317"/>
<protein>
    <recommendedName>
        <fullName evidence="4">Glycosyltransferase family 31 protein</fullName>
    </recommendedName>
</protein>
<dbReference type="STRING" id="644358.A0A0C4EEY5"/>
<dbReference type="Pfam" id="PF04646">
    <property type="entry name" value="DUF604"/>
    <property type="match status" value="1"/>
</dbReference>
<accession>A0A0C4EEY5</accession>
<dbReference type="eggNOG" id="KOG2246">
    <property type="taxonomic scope" value="Eukaryota"/>
</dbReference>
<dbReference type="PANTHER" id="PTHR10811">
    <property type="entry name" value="FRINGE-RELATED"/>
    <property type="match status" value="1"/>
</dbReference>
<evidence type="ECO:0008006" key="4">
    <source>
        <dbReference type="Google" id="ProtNLM"/>
    </source>
</evidence>
<dbReference type="EMBL" id="GL876980">
    <property type="protein sequence ID" value="KLU92371.1"/>
    <property type="molecule type" value="Genomic_DNA"/>
</dbReference>